<feature type="compositionally biased region" description="Basic and acidic residues" evidence="1">
    <location>
        <begin position="1"/>
        <end position="10"/>
    </location>
</feature>
<dbReference type="GeneID" id="87946322"/>
<organism evidence="3 4">
    <name type="scientific">Colletotrichum destructivum</name>
    <dbReference type="NCBI Taxonomy" id="34406"/>
    <lineage>
        <taxon>Eukaryota</taxon>
        <taxon>Fungi</taxon>
        <taxon>Dikarya</taxon>
        <taxon>Ascomycota</taxon>
        <taxon>Pezizomycotina</taxon>
        <taxon>Sordariomycetes</taxon>
        <taxon>Hypocreomycetidae</taxon>
        <taxon>Glomerellales</taxon>
        <taxon>Glomerellaceae</taxon>
        <taxon>Colletotrichum</taxon>
        <taxon>Colletotrichum destructivum species complex</taxon>
    </lineage>
</organism>
<evidence type="ECO:0000313" key="3">
    <source>
        <dbReference type="EMBL" id="WQF84806.1"/>
    </source>
</evidence>
<reference evidence="4" key="1">
    <citation type="journal article" date="2023" name="bioRxiv">
        <title>Complete genome of the Medicago anthracnose fungus, Colletotrichum destructivum, reveals a mini-chromosome-like region within a core chromosome.</title>
        <authorList>
            <person name="Lapalu N."/>
            <person name="Simon A."/>
            <person name="Lu A."/>
            <person name="Plaumann P.-L."/>
            <person name="Amselem J."/>
            <person name="Pigne S."/>
            <person name="Auger A."/>
            <person name="Koch C."/>
            <person name="Dallery J.-F."/>
            <person name="O'Connell R.J."/>
        </authorList>
    </citation>
    <scope>NUCLEOTIDE SEQUENCE [LARGE SCALE GENOMIC DNA]</scope>
    <source>
        <strain evidence="4">CBS 520.97</strain>
    </source>
</reference>
<gene>
    <name evidence="3" type="ORF">CDEST_09820</name>
</gene>
<feature type="region of interest" description="Disordered" evidence="1">
    <location>
        <begin position="1"/>
        <end position="22"/>
    </location>
</feature>
<feature type="transmembrane region" description="Helical" evidence="2">
    <location>
        <begin position="73"/>
        <end position="94"/>
    </location>
</feature>
<keyword evidence="2" id="KW-1133">Transmembrane helix</keyword>
<accession>A0AAX4IPJ8</accession>
<keyword evidence="4" id="KW-1185">Reference proteome</keyword>
<keyword evidence="2" id="KW-0472">Membrane</keyword>
<sequence>MAKPTKEVLHHSANSTHLHHPHHTFRDILSHRPFIIKPAEMEQFGVAAAHSGAINHVHAIHFGPAAVDVVREVRLAVTVVVIGWVAVTGIRTYFDRGRR</sequence>
<dbReference type="KEGG" id="cdet:87946322"/>
<dbReference type="EMBL" id="CP137310">
    <property type="protein sequence ID" value="WQF84806.1"/>
    <property type="molecule type" value="Genomic_DNA"/>
</dbReference>
<dbReference type="RefSeq" id="XP_062782029.1">
    <property type="nucleotide sequence ID" value="XM_062925978.1"/>
</dbReference>
<protein>
    <submittedName>
        <fullName evidence="3">Uncharacterized protein</fullName>
    </submittedName>
</protein>
<proteinExistence type="predicted"/>
<name>A0AAX4IPJ8_9PEZI</name>
<dbReference type="AlphaFoldDB" id="A0AAX4IPJ8"/>
<evidence type="ECO:0000313" key="4">
    <source>
        <dbReference type="Proteomes" id="UP001322277"/>
    </source>
</evidence>
<evidence type="ECO:0000256" key="1">
    <source>
        <dbReference type="SAM" id="MobiDB-lite"/>
    </source>
</evidence>
<dbReference type="Proteomes" id="UP001322277">
    <property type="component" value="Chromosome 6"/>
</dbReference>
<evidence type="ECO:0000256" key="2">
    <source>
        <dbReference type="SAM" id="Phobius"/>
    </source>
</evidence>
<keyword evidence="2" id="KW-0812">Transmembrane</keyword>